<keyword evidence="3" id="KW-0804">Transcription</keyword>
<accession>A0A174SJ04</accession>
<organism evidence="5 6">
    <name type="scientific">Anaerotruncus colihominis</name>
    <dbReference type="NCBI Taxonomy" id="169435"/>
    <lineage>
        <taxon>Bacteria</taxon>
        <taxon>Bacillati</taxon>
        <taxon>Bacillota</taxon>
        <taxon>Clostridia</taxon>
        <taxon>Eubacteriales</taxon>
        <taxon>Oscillospiraceae</taxon>
        <taxon>Anaerotruncus</taxon>
    </lineage>
</organism>
<dbReference type="PRINTS" id="PR00032">
    <property type="entry name" value="HTHARAC"/>
</dbReference>
<evidence type="ECO:0000313" key="6">
    <source>
        <dbReference type="Proteomes" id="UP000095765"/>
    </source>
</evidence>
<evidence type="ECO:0000313" key="5">
    <source>
        <dbReference type="EMBL" id="CUP97734.1"/>
    </source>
</evidence>
<keyword evidence="1" id="KW-0805">Transcription regulation</keyword>
<dbReference type="GO" id="GO:0043565">
    <property type="term" value="F:sequence-specific DNA binding"/>
    <property type="evidence" value="ECO:0007669"/>
    <property type="project" value="InterPro"/>
</dbReference>
<dbReference type="SMART" id="SM00342">
    <property type="entry name" value="HTH_ARAC"/>
    <property type="match status" value="1"/>
</dbReference>
<dbReference type="InterPro" id="IPR018060">
    <property type="entry name" value="HTH_AraC"/>
</dbReference>
<feature type="domain" description="HTH araC/xylS-type" evidence="4">
    <location>
        <begin position="227"/>
        <end position="325"/>
    </location>
</feature>
<dbReference type="PANTHER" id="PTHR47893">
    <property type="entry name" value="REGULATORY PROTEIN PCHR"/>
    <property type="match status" value="1"/>
</dbReference>
<name>A0A174SJ04_9FIRM</name>
<keyword evidence="2" id="KW-0238">DNA-binding</keyword>
<dbReference type="SUPFAM" id="SSF46689">
    <property type="entry name" value="Homeodomain-like"/>
    <property type="match status" value="2"/>
</dbReference>
<dbReference type="InterPro" id="IPR020449">
    <property type="entry name" value="Tscrpt_reg_AraC-type_HTH"/>
</dbReference>
<evidence type="ECO:0000259" key="4">
    <source>
        <dbReference type="PROSITE" id="PS01124"/>
    </source>
</evidence>
<gene>
    <name evidence="5" type="primary">rhaR</name>
    <name evidence="5" type="ORF">ERS852551_02621</name>
</gene>
<dbReference type="EMBL" id="CZBE01000019">
    <property type="protein sequence ID" value="CUP97734.1"/>
    <property type="molecule type" value="Genomic_DNA"/>
</dbReference>
<evidence type="ECO:0000256" key="2">
    <source>
        <dbReference type="ARBA" id="ARBA00023125"/>
    </source>
</evidence>
<evidence type="ECO:0000256" key="3">
    <source>
        <dbReference type="ARBA" id="ARBA00023163"/>
    </source>
</evidence>
<protein>
    <submittedName>
        <fullName evidence="5">L-rhamnose operon transcriptional activator rhaR</fullName>
    </submittedName>
</protein>
<dbReference type="Pfam" id="PF12833">
    <property type="entry name" value="HTH_18"/>
    <property type="match status" value="1"/>
</dbReference>
<proteinExistence type="predicted"/>
<dbReference type="GO" id="GO:0003700">
    <property type="term" value="F:DNA-binding transcription factor activity"/>
    <property type="evidence" value="ECO:0007669"/>
    <property type="project" value="InterPro"/>
</dbReference>
<dbReference type="AlphaFoldDB" id="A0A174SJ04"/>
<dbReference type="RefSeq" id="WP_055245615.1">
    <property type="nucleotide sequence ID" value="NZ_CABIWA010000016.1"/>
</dbReference>
<reference evidence="5 6" key="1">
    <citation type="submission" date="2015-09" db="EMBL/GenBank/DDBJ databases">
        <authorList>
            <consortium name="Pathogen Informatics"/>
        </authorList>
    </citation>
    <scope>NUCLEOTIDE SEQUENCE [LARGE SCALE GENOMIC DNA]</scope>
    <source>
        <strain evidence="5 6">2789STDY5834939</strain>
    </source>
</reference>
<dbReference type="InterPro" id="IPR009057">
    <property type="entry name" value="Homeodomain-like_sf"/>
</dbReference>
<dbReference type="InterPro" id="IPR053142">
    <property type="entry name" value="PchR_regulatory_protein"/>
</dbReference>
<sequence length="328" mass="37489">MQEAQYDFLHGQTDRSDFFSPAMQQLCGIMKDKQVALPSDIGEGYFRYISPCPNIEMYICDVMFYRDTVLREQVYKDSFSVIFSLSDALEWKSSGRNQKTLLEKGDCCVYGSGLFDAENIYEAGQRYIGVGLNLHPCRFRSVMDGLQKKKACTAFNGGKNPPKHRITATIEATIRQILQCNYNDCAKSLYQEGKILELVAAFANEMMDQNSVAVKGELSRADSETLLRVRRQIDEGFLEPVTIAELSKQHFMCESKLREIFRKHYGITIYQYMLNRRMEHACELLSVPDAQVKDIAGLVGYSNISHFSDAFRKKFGCTPSEYKRSLPF</sequence>
<dbReference type="PROSITE" id="PS01124">
    <property type="entry name" value="HTH_ARAC_FAMILY_2"/>
    <property type="match status" value="1"/>
</dbReference>
<dbReference type="PANTHER" id="PTHR47893:SF1">
    <property type="entry name" value="REGULATORY PROTEIN PCHR"/>
    <property type="match status" value="1"/>
</dbReference>
<dbReference type="Proteomes" id="UP000095765">
    <property type="component" value="Unassembled WGS sequence"/>
</dbReference>
<dbReference type="Gene3D" id="1.10.10.60">
    <property type="entry name" value="Homeodomain-like"/>
    <property type="match status" value="2"/>
</dbReference>
<evidence type="ECO:0000256" key="1">
    <source>
        <dbReference type="ARBA" id="ARBA00023015"/>
    </source>
</evidence>